<dbReference type="Pfam" id="PF13279">
    <property type="entry name" value="4HBT_2"/>
    <property type="match status" value="1"/>
</dbReference>
<dbReference type="CDD" id="cd00586">
    <property type="entry name" value="4HBT"/>
    <property type="match status" value="1"/>
</dbReference>
<evidence type="ECO:0000313" key="4">
    <source>
        <dbReference type="Proteomes" id="UP001055658"/>
    </source>
</evidence>
<dbReference type="Proteomes" id="UP001055658">
    <property type="component" value="Chromosome"/>
</dbReference>
<dbReference type="InterPro" id="IPR050563">
    <property type="entry name" value="4-hydroxybenzoyl-CoA_TE"/>
</dbReference>
<accession>A0ABY4VG61</accession>
<dbReference type="PANTHER" id="PTHR31793:SF27">
    <property type="entry name" value="NOVEL THIOESTERASE SUPERFAMILY DOMAIN AND SAPOSIN A-TYPE DOMAIN CONTAINING PROTEIN (0610012H03RIK)"/>
    <property type="match status" value="1"/>
</dbReference>
<sequence length="146" mass="16556">MSKQAVLRTDYFYFEELTTRWMDNDVYGHVNNVVYYSYFDTIVNSFLINKAELDIKTSENIGYIVKSDCNYLAGISYPEKILGAFRVNRIGNSSVEYGVAIFKENQENACAHGSMTHVFVNRHTEQPTKISGQLLRALQSVSFGAG</sequence>
<reference evidence="3" key="1">
    <citation type="submission" date="2022-02" db="EMBL/GenBank/DDBJ databases">
        <title>Coral-associated bacteria.</title>
        <authorList>
            <person name="Tang K."/>
            <person name="Wang X."/>
        </authorList>
    </citation>
    <scope>NUCLEOTIDE SEQUENCE</scope>
    <source>
        <strain evidence="3">SCSIO 43006</strain>
    </source>
</reference>
<dbReference type="PANTHER" id="PTHR31793">
    <property type="entry name" value="4-HYDROXYBENZOYL-COA THIOESTERASE FAMILY MEMBER"/>
    <property type="match status" value="1"/>
</dbReference>
<keyword evidence="4" id="KW-1185">Reference proteome</keyword>
<evidence type="ECO:0000256" key="1">
    <source>
        <dbReference type="ARBA" id="ARBA00005953"/>
    </source>
</evidence>
<evidence type="ECO:0000313" key="3">
    <source>
        <dbReference type="EMBL" id="USD23298.1"/>
    </source>
</evidence>
<dbReference type="SUPFAM" id="SSF54637">
    <property type="entry name" value="Thioesterase/thiol ester dehydrase-isomerase"/>
    <property type="match status" value="1"/>
</dbReference>
<dbReference type="InterPro" id="IPR029069">
    <property type="entry name" value="HotDog_dom_sf"/>
</dbReference>
<dbReference type="RefSeq" id="WP_252085646.1">
    <property type="nucleotide sequence ID" value="NZ_CP092418.1"/>
</dbReference>
<dbReference type="Gene3D" id="3.10.129.10">
    <property type="entry name" value="Hotdog Thioesterase"/>
    <property type="match status" value="1"/>
</dbReference>
<comment type="similarity">
    <text evidence="1">Belongs to the 4-hydroxybenzoyl-CoA thioesterase family.</text>
</comment>
<name>A0ABY4VG61_9GAMM</name>
<dbReference type="EMBL" id="CP092418">
    <property type="protein sequence ID" value="USD23298.1"/>
    <property type="molecule type" value="Genomic_DNA"/>
</dbReference>
<keyword evidence="2" id="KW-0378">Hydrolase</keyword>
<organism evidence="3 4">
    <name type="scientific">Microbulbifer variabilis</name>
    <dbReference type="NCBI Taxonomy" id="266805"/>
    <lineage>
        <taxon>Bacteria</taxon>
        <taxon>Pseudomonadati</taxon>
        <taxon>Pseudomonadota</taxon>
        <taxon>Gammaproteobacteria</taxon>
        <taxon>Cellvibrionales</taxon>
        <taxon>Microbulbiferaceae</taxon>
        <taxon>Microbulbifer</taxon>
    </lineage>
</organism>
<evidence type="ECO:0000256" key="2">
    <source>
        <dbReference type="ARBA" id="ARBA00022801"/>
    </source>
</evidence>
<gene>
    <name evidence="3" type="ORF">MJO52_09215</name>
</gene>
<proteinExistence type="inferred from homology"/>
<protein>
    <submittedName>
        <fullName evidence="3">Acyl-CoA thioesterase</fullName>
    </submittedName>
</protein>